<protein>
    <submittedName>
        <fullName evidence="1">Uncharacterized protein</fullName>
    </submittedName>
</protein>
<dbReference type="GO" id="GO:0003676">
    <property type="term" value="F:nucleic acid binding"/>
    <property type="evidence" value="ECO:0007669"/>
    <property type="project" value="InterPro"/>
</dbReference>
<dbReference type="Gene3D" id="3.30.420.10">
    <property type="entry name" value="Ribonuclease H-like superfamily/Ribonuclease H"/>
    <property type="match status" value="1"/>
</dbReference>
<proteinExistence type="predicted"/>
<keyword evidence="2" id="KW-1185">Reference proteome</keyword>
<dbReference type="EMBL" id="JAVRBK010000004">
    <property type="protein sequence ID" value="KAK5645105.1"/>
    <property type="molecule type" value="Genomic_DNA"/>
</dbReference>
<accession>A0AAN7VB72</accession>
<name>A0AAN7VB72_9COLE</name>
<dbReference type="AlphaFoldDB" id="A0AAN7VB72"/>
<dbReference type="InterPro" id="IPR036397">
    <property type="entry name" value="RNaseH_sf"/>
</dbReference>
<comment type="caution">
    <text evidence="1">The sequence shown here is derived from an EMBL/GenBank/DDBJ whole genome shotgun (WGS) entry which is preliminary data.</text>
</comment>
<gene>
    <name evidence="1" type="ORF">RI129_006405</name>
</gene>
<evidence type="ECO:0000313" key="2">
    <source>
        <dbReference type="Proteomes" id="UP001329430"/>
    </source>
</evidence>
<dbReference type="Proteomes" id="UP001329430">
    <property type="component" value="Chromosome 4"/>
</dbReference>
<organism evidence="1 2">
    <name type="scientific">Pyrocoelia pectoralis</name>
    <dbReference type="NCBI Taxonomy" id="417401"/>
    <lineage>
        <taxon>Eukaryota</taxon>
        <taxon>Metazoa</taxon>
        <taxon>Ecdysozoa</taxon>
        <taxon>Arthropoda</taxon>
        <taxon>Hexapoda</taxon>
        <taxon>Insecta</taxon>
        <taxon>Pterygota</taxon>
        <taxon>Neoptera</taxon>
        <taxon>Endopterygota</taxon>
        <taxon>Coleoptera</taxon>
        <taxon>Polyphaga</taxon>
        <taxon>Elateriformia</taxon>
        <taxon>Elateroidea</taxon>
        <taxon>Lampyridae</taxon>
        <taxon>Lampyrinae</taxon>
        <taxon>Pyrocoelia</taxon>
    </lineage>
</organism>
<sequence>MIERFHRQLKAALMCHDTKNWYDTLPIVLLGIRTAWKEDLSATAAEMVYGETIRIPGEFLNEHREETLEPENYVAQLRRQIQALKPVPTATHGTSKSFVFQKLSQATQVFLRNDTAKKPLQRPYDGPYTILKRGKRTYTLNKDGTPYTVTAERVKPAFTEEQSHTLQQGVDEKRTRSGRRINHPVRFNVRLRH</sequence>
<evidence type="ECO:0000313" key="1">
    <source>
        <dbReference type="EMBL" id="KAK5645105.1"/>
    </source>
</evidence>
<dbReference type="PANTHER" id="PTHR38681">
    <property type="entry name" value="RETROVIRUS-RELATED POL POLYPROTEIN FROM TRANSPOSON 412-LIKE PROTEIN-RELATED"/>
    <property type="match status" value="1"/>
</dbReference>
<reference evidence="1 2" key="1">
    <citation type="journal article" date="2024" name="Insects">
        <title>An Improved Chromosome-Level Genome Assembly of the Firefly Pyrocoelia pectoralis.</title>
        <authorList>
            <person name="Fu X."/>
            <person name="Meyer-Rochow V.B."/>
            <person name="Ballantyne L."/>
            <person name="Zhu X."/>
        </authorList>
    </citation>
    <scope>NUCLEOTIDE SEQUENCE [LARGE SCALE GENOMIC DNA]</scope>
    <source>
        <strain evidence="1">XCY_ONT2</strain>
    </source>
</reference>
<dbReference type="PANTHER" id="PTHR38681:SF1">
    <property type="entry name" value="RETROVIRUS-RELATED POL POLYPROTEIN FROM TRANSPOSON 412-LIKE PROTEIN"/>
    <property type="match status" value="1"/>
</dbReference>